<feature type="domain" description="Ig-like" evidence="4">
    <location>
        <begin position="16"/>
        <end position="114"/>
    </location>
</feature>
<keyword evidence="2" id="KW-1064">Adaptive immunity</keyword>
<reference evidence="5" key="3">
    <citation type="submission" date="2025-09" db="UniProtKB">
        <authorList>
            <consortium name="Ensembl"/>
        </authorList>
    </citation>
    <scope>IDENTIFICATION</scope>
</reference>
<dbReference type="SUPFAM" id="SSF48726">
    <property type="entry name" value="Immunoglobulin"/>
    <property type="match status" value="1"/>
</dbReference>
<dbReference type="PROSITE" id="PS50835">
    <property type="entry name" value="IG_LIKE"/>
    <property type="match status" value="1"/>
</dbReference>
<dbReference type="InterPro" id="IPR007110">
    <property type="entry name" value="Ig-like_dom"/>
</dbReference>
<dbReference type="PANTHER" id="PTHR23266">
    <property type="entry name" value="IMMUNOGLOBULIN HEAVY CHAIN"/>
    <property type="match status" value="1"/>
</dbReference>
<evidence type="ECO:0000256" key="1">
    <source>
        <dbReference type="ARBA" id="ARBA00022859"/>
    </source>
</evidence>
<organism evidence="5 6">
    <name type="scientific">Peromyscus maniculatus bairdii</name>
    <name type="common">Prairie deer mouse</name>
    <dbReference type="NCBI Taxonomy" id="230844"/>
    <lineage>
        <taxon>Eukaryota</taxon>
        <taxon>Metazoa</taxon>
        <taxon>Chordata</taxon>
        <taxon>Craniata</taxon>
        <taxon>Vertebrata</taxon>
        <taxon>Euteleostomi</taxon>
        <taxon>Mammalia</taxon>
        <taxon>Eutheria</taxon>
        <taxon>Euarchontoglires</taxon>
        <taxon>Glires</taxon>
        <taxon>Rodentia</taxon>
        <taxon>Myomorpha</taxon>
        <taxon>Muroidea</taxon>
        <taxon>Cricetidae</taxon>
        <taxon>Neotominae</taxon>
        <taxon>Peromyscus</taxon>
    </lineage>
</organism>
<keyword evidence="1" id="KW-0391">Immunity</keyword>
<evidence type="ECO:0000259" key="4">
    <source>
        <dbReference type="PROSITE" id="PS50835"/>
    </source>
</evidence>
<dbReference type="Proteomes" id="UP000694547">
    <property type="component" value="Chromosome 14"/>
</dbReference>
<dbReference type="InterPro" id="IPR013783">
    <property type="entry name" value="Ig-like_fold"/>
</dbReference>
<evidence type="ECO:0000256" key="2">
    <source>
        <dbReference type="ARBA" id="ARBA00023130"/>
    </source>
</evidence>
<keyword evidence="3" id="KW-1280">Immunoglobulin</keyword>
<dbReference type="AlphaFoldDB" id="A0A8C8UL51"/>
<dbReference type="Ensembl" id="ENSPEMT00000037980.1">
    <property type="protein sequence ID" value="ENSPEMP00000030962.1"/>
    <property type="gene ID" value="ENSPEMG00000030190.1"/>
</dbReference>
<dbReference type="InterPro" id="IPR013106">
    <property type="entry name" value="Ig_V-set"/>
</dbReference>
<dbReference type="GO" id="GO:0019814">
    <property type="term" value="C:immunoglobulin complex"/>
    <property type="evidence" value="ECO:0007669"/>
    <property type="project" value="UniProtKB-KW"/>
</dbReference>
<dbReference type="GO" id="GO:0005576">
    <property type="term" value="C:extracellular region"/>
    <property type="evidence" value="ECO:0007669"/>
    <property type="project" value="UniProtKB-ARBA"/>
</dbReference>
<reference evidence="5 6" key="1">
    <citation type="submission" date="2018-10" db="EMBL/GenBank/DDBJ databases">
        <title>Improved assembly of the deer mouse Peromyscus maniculatus genome.</title>
        <authorList>
            <person name="Lassance J.-M."/>
            <person name="Hoekstra H.E."/>
        </authorList>
    </citation>
    <scope>NUCLEOTIDE SEQUENCE [LARGE SCALE GENOMIC DNA]</scope>
</reference>
<dbReference type="SMART" id="SM00406">
    <property type="entry name" value="IGv"/>
    <property type="match status" value="1"/>
</dbReference>
<dbReference type="InterPro" id="IPR036179">
    <property type="entry name" value="Ig-like_dom_sf"/>
</dbReference>
<name>A0A8C8UL51_PERMB</name>
<proteinExistence type="predicted"/>
<evidence type="ECO:0000313" key="5">
    <source>
        <dbReference type="Ensembl" id="ENSPEMP00000030962.1"/>
    </source>
</evidence>
<evidence type="ECO:0000313" key="6">
    <source>
        <dbReference type="Proteomes" id="UP000694547"/>
    </source>
</evidence>
<dbReference type="GeneTree" id="ENSGT01030000234536"/>
<dbReference type="Pfam" id="PF07686">
    <property type="entry name" value="V-set"/>
    <property type="match status" value="1"/>
</dbReference>
<dbReference type="InterPro" id="IPR050199">
    <property type="entry name" value="IgHV"/>
</dbReference>
<dbReference type="FunFam" id="2.60.40.10:FF:002426">
    <property type="entry name" value="Immunoglobulin heavy variable V15-2"/>
    <property type="match status" value="1"/>
</dbReference>
<keyword evidence="6" id="KW-1185">Reference proteome</keyword>
<dbReference type="GO" id="GO:0002250">
    <property type="term" value="P:adaptive immune response"/>
    <property type="evidence" value="ECO:0007669"/>
    <property type="project" value="UniProtKB-KW"/>
</dbReference>
<protein>
    <recommendedName>
        <fullName evidence="4">Ig-like domain-containing protein</fullName>
    </recommendedName>
</protein>
<evidence type="ECO:0000256" key="3">
    <source>
        <dbReference type="ARBA" id="ARBA00043265"/>
    </source>
</evidence>
<reference evidence="5" key="2">
    <citation type="submission" date="2025-08" db="UniProtKB">
        <authorList>
            <consortium name="Ensembl"/>
        </authorList>
    </citation>
    <scope>IDENTIFICATION</scope>
</reference>
<sequence length="173" mass="19532">KEWTWGGCARSVGILSQVQLQESGPGLVKPSQSLSLTCSVTGYSITTSGYWWSWIRQSPGKKLEWMGDIGSGGGTDYNPSFKSRISITRETSKNHTAYMYLSSLTSEDSAVNYCARHSTLTSKFGYKGMLLWKRGSAFVSTESQRIWICSRLRYIRFDQPRPPERSPVTPWPR</sequence>
<accession>A0A8C8UL51</accession>
<dbReference type="Gene3D" id="2.60.40.10">
    <property type="entry name" value="Immunoglobulins"/>
    <property type="match status" value="1"/>
</dbReference>